<reference evidence="1" key="1">
    <citation type="submission" date="2022-11" db="EMBL/GenBank/DDBJ databases">
        <title>beta-Carotene-producing bacterium, Jeongeuplla avenae sp. nov., alleviates the salt stress of Arabidopsis seedlings.</title>
        <authorList>
            <person name="Jiang L."/>
            <person name="Lee J."/>
        </authorList>
    </citation>
    <scope>NUCLEOTIDE SEQUENCE</scope>
    <source>
        <strain evidence="1">DY_R2A_6</strain>
    </source>
</reference>
<dbReference type="Proteomes" id="UP001163223">
    <property type="component" value="Chromosome"/>
</dbReference>
<evidence type="ECO:0000313" key="1">
    <source>
        <dbReference type="EMBL" id="WAJ27794.1"/>
    </source>
</evidence>
<dbReference type="EMBL" id="CP113520">
    <property type="protein sequence ID" value="WAJ27794.1"/>
    <property type="molecule type" value="Genomic_DNA"/>
</dbReference>
<gene>
    <name evidence="1" type="ORF">OXU80_23595</name>
</gene>
<protein>
    <submittedName>
        <fullName evidence="1">DUF167 domain-containing protein</fullName>
    </submittedName>
</protein>
<proteinExistence type="predicted"/>
<organism evidence="1 2">
    <name type="scientific">Antarcticirhabdus aurantiaca</name>
    <dbReference type="NCBI Taxonomy" id="2606717"/>
    <lineage>
        <taxon>Bacteria</taxon>
        <taxon>Pseudomonadati</taxon>
        <taxon>Pseudomonadota</taxon>
        <taxon>Alphaproteobacteria</taxon>
        <taxon>Hyphomicrobiales</taxon>
        <taxon>Aurantimonadaceae</taxon>
        <taxon>Antarcticirhabdus</taxon>
    </lineage>
</organism>
<keyword evidence="2" id="KW-1185">Reference proteome</keyword>
<evidence type="ECO:0000313" key="2">
    <source>
        <dbReference type="Proteomes" id="UP001163223"/>
    </source>
</evidence>
<name>A0ACD4NLU7_9HYPH</name>
<sequence length="116" mass="12056">MTAKAPLDPPFLRHTSEGVALRVRLTPKAARDGVDGAVALPPPDAAALAIRLRARPVEGQANAALVAFLAELLGLPRSAVSLQKGTASRIKTVLLRGDPEALAQALAELARSPPRT</sequence>
<accession>A0ACD4NLU7</accession>